<sequence>MHPEELLLAAFWKCICSDLAGRGCTLDSRPYAQRRLSYAERVTLERVQLQDEARQFIDSPDFQWWADQSGLDSILLRTKLYGY</sequence>
<evidence type="ECO:0000313" key="1">
    <source>
        <dbReference type="EMBL" id="KKN77066.1"/>
    </source>
</evidence>
<name>A0A0F9VUC2_9ZZZZ</name>
<proteinExistence type="predicted"/>
<reference evidence="1" key="1">
    <citation type="journal article" date="2015" name="Nature">
        <title>Complex archaea that bridge the gap between prokaryotes and eukaryotes.</title>
        <authorList>
            <person name="Spang A."/>
            <person name="Saw J.H."/>
            <person name="Jorgensen S.L."/>
            <person name="Zaremba-Niedzwiedzka K."/>
            <person name="Martijn J."/>
            <person name="Lind A.E."/>
            <person name="van Eijk R."/>
            <person name="Schleper C."/>
            <person name="Guy L."/>
            <person name="Ettema T.J."/>
        </authorList>
    </citation>
    <scope>NUCLEOTIDE SEQUENCE</scope>
</reference>
<comment type="caution">
    <text evidence="1">The sequence shown here is derived from an EMBL/GenBank/DDBJ whole genome shotgun (WGS) entry which is preliminary data.</text>
</comment>
<gene>
    <name evidence="1" type="ORF">LCGC14_0364050</name>
</gene>
<dbReference type="AlphaFoldDB" id="A0A0F9VUC2"/>
<dbReference type="EMBL" id="LAZR01000285">
    <property type="protein sequence ID" value="KKN77066.1"/>
    <property type="molecule type" value="Genomic_DNA"/>
</dbReference>
<accession>A0A0F9VUC2</accession>
<protein>
    <submittedName>
        <fullName evidence="1">Uncharacterized protein</fullName>
    </submittedName>
</protein>
<organism evidence="1">
    <name type="scientific">marine sediment metagenome</name>
    <dbReference type="NCBI Taxonomy" id="412755"/>
    <lineage>
        <taxon>unclassified sequences</taxon>
        <taxon>metagenomes</taxon>
        <taxon>ecological metagenomes</taxon>
    </lineage>
</organism>